<dbReference type="RefSeq" id="WP_114842471.1">
    <property type="nucleotide sequence ID" value="NZ_CP031219.1"/>
</dbReference>
<name>A0AAX2AGQ0_9BACT</name>
<evidence type="ECO:0000313" key="1">
    <source>
        <dbReference type="EMBL" id="RXK16172.1"/>
    </source>
</evidence>
<dbReference type="KEGG" id="amyt:AMYT_2091"/>
<accession>A0AAX2AGQ0</accession>
<sequence length="113" mass="13134">MQIEMTAEVVLSQLGYTKSESSLKQAEKMIESTKNFDKFAKHIISLNDHLKKMNAYVSLSNKTDHLKIKCDENDAEEILEEFHNEVTHWANKYNVKLQKLDGRPIYYILGVTE</sequence>
<organism evidence="1 2">
    <name type="scientific">Malaciobacter mytili LMG 24559</name>
    <dbReference type="NCBI Taxonomy" id="1032238"/>
    <lineage>
        <taxon>Bacteria</taxon>
        <taxon>Pseudomonadati</taxon>
        <taxon>Campylobacterota</taxon>
        <taxon>Epsilonproteobacteria</taxon>
        <taxon>Campylobacterales</taxon>
        <taxon>Arcobacteraceae</taxon>
        <taxon>Malaciobacter</taxon>
    </lineage>
</organism>
<protein>
    <submittedName>
        <fullName evidence="1">Uncharacterized protein</fullName>
    </submittedName>
</protein>
<dbReference type="AlphaFoldDB" id="A0AAX2AGQ0"/>
<keyword evidence="2" id="KW-1185">Reference proteome</keyword>
<evidence type="ECO:0000313" key="2">
    <source>
        <dbReference type="Proteomes" id="UP000290092"/>
    </source>
</evidence>
<dbReference type="Proteomes" id="UP000290092">
    <property type="component" value="Unassembled WGS sequence"/>
</dbReference>
<dbReference type="EMBL" id="NXID01000013">
    <property type="protein sequence ID" value="RXK16172.1"/>
    <property type="molecule type" value="Genomic_DNA"/>
</dbReference>
<comment type="caution">
    <text evidence="1">The sequence shown here is derived from an EMBL/GenBank/DDBJ whole genome shotgun (WGS) entry which is preliminary data.</text>
</comment>
<reference evidence="1 2" key="1">
    <citation type="submission" date="2017-09" db="EMBL/GenBank/DDBJ databases">
        <title>Genomics of the genus Arcobacter.</title>
        <authorList>
            <person name="Perez-Cataluna A."/>
            <person name="Figueras M.J."/>
            <person name="Salas-Masso N."/>
        </authorList>
    </citation>
    <scope>NUCLEOTIDE SEQUENCE [LARGE SCALE GENOMIC DNA]</scope>
    <source>
        <strain evidence="1 2">CECT 7386</strain>
    </source>
</reference>
<gene>
    <name evidence="1" type="ORF">CP985_04800</name>
</gene>
<proteinExistence type="predicted"/>